<comment type="caution">
    <text evidence="4">The sequence shown here is derived from an EMBL/GenBank/DDBJ whole genome shotgun (WGS) entry which is preliminary data.</text>
</comment>
<feature type="compositionally biased region" description="Acidic residues" evidence="2">
    <location>
        <begin position="367"/>
        <end position="378"/>
    </location>
</feature>
<dbReference type="InterPro" id="IPR053962">
    <property type="entry name" value="XRCC4_CC"/>
</dbReference>
<accession>A0AAV9JXP9</accession>
<dbReference type="InterPro" id="IPR014751">
    <property type="entry name" value="XRCC4-like_C"/>
</dbReference>
<proteinExistence type="predicted"/>
<dbReference type="AlphaFoldDB" id="A0AAV9JXP9"/>
<evidence type="ECO:0000313" key="5">
    <source>
        <dbReference type="Proteomes" id="UP001324427"/>
    </source>
</evidence>
<keyword evidence="1" id="KW-0175">Coiled coil</keyword>
<name>A0AAV9JXP9_9PEZI</name>
<dbReference type="PANTHER" id="PTHR42067">
    <property type="entry name" value="YALI0C15378P"/>
    <property type="match status" value="1"/>
</dbReference>
<dbReference type="PANTHER" id="PTHR42067:SF1">
    <property type="entry name" value="MITOTIC APPARATUS PROTEIN P62"/>
    <property type="match status" value="1"/>
</dbReference>
<reference evidence="4 5" key="1">
    <citation type="submission" date="2021-11" db="EMBL/GenBank/DDBJ databases">
        <title>Black yeast isolated from Biological Soil Crust.</title>
        <authorList>
            <person name="Kurbessoian T."/>
        </authorList>
    </citation>
    <scope>NUCLEOTIDE SEQUENCE [LARGE SCALE GENOMIC DNA]</scope>
    <source>
        <strain evidence="4 5">CCFEE 5522</strain>
    </source>
</reference>
<feature type="region of interest" description="Disordered" evidence="2">
    <location>
        <begin position="219"/>
        <end position="378"/>
    </location>
</feature>
<feature type="domain" description="XRCC4 coiled-coil" evidence="3">
    <location>
        <begin position="146"/>
        <end position="203"/>
    </location>
</feature>
<evidence type="ECO:0000259" key="3">
    <source>
        <dbReference type="Pfam" id="PF21924"/>
    </source>
</evidence>
<evidence type="ECO:0000313" key="4">
    <source>
        <dbReference type="EMBL" id="KAK4550467.1"/>
    </source>
</evidence>
<dbReference type="Pfam" id="PF21924">
    <property type="entry name" value="XRCC4_CC"/>
    <property type="match status" value="1"/>
</dbReference>
<evidence type="ECO:0000256" key="1">
    <source>
        <dbReference type="SAM" id="Coils"/>
    </source>
</evidence>
<dbReference type="Proteomes" id="UP001324427">
    <property type="component" value="Unassembled WGS sequence"/>
</dbReference>
<dbReference type="Gene3D" id="1.20.5.370">
    <property type="match status" value="1"/>
</dbReference>
<sequence>MAKDHVLRLRRTDVKGEHLLVNVSQPGSRPLDLKLVASEGEHVYPAKIKESNVKSLQASNYSGNLDDWKAILKYALLQERTEGTTSDAFDGLETVAAIDGTTFTITLRKNVSGITQRLGSIKLEQDDDEEISLFDWAGTAVEAADDLRAQLETLQLSVVSQQEQVATLNRQLDDLVKAKKDHEDELLKKFAALLNEKKLKIRDQQRLLAGAKVNSEAGETVGDARNGGSRGKTAGSSRRGKRKANGVAEPSPDDVLSDEDTAAEDEDDAAGTRQEETPQDSDRDATEDEESDADGFEAAPVPSQASGRGVRSKGKAFEAARTKANGGDAKEVEDPGEAPARRALPFSKKDTGKAAEAKRPEPVRPLDDDDDDETDDEL</sequence>
<organism evidence="4 5">
    <name type="scientific">Oleoguttula mirabilis</name>
    <dbReference type="NCBI Taxonomy" id="1507867"/>
    <lineage>
        <taxon>Eukaryota</taxon>
        <taxon>Fungi</taxon>
        <taxon>Dikarya</taxon>
        <taxon>Ascomycota</taxon>
        <taxon>Pezizomycotina</taxon>
        <taxon>Dothideomycetes</taxon>
        <taxon>Dothideomycetidae</taxon>
        <taxon>Mycosphaerellales</taxon>
        <taxon>Teratosphaeriaceae</taxon>
        <taxon>Oleoguttula</taxon>
    </lineage>
</organism>
<feature type="compositionally biased region" description="Basic and acidic residues" evidence="2">
    <location>
        <begin position="347"/>
        <end position="366"/>
    </location>
</feature>
<feature type="compositionally biased region" description="Acidic residues" evidence="2">
    <location>
        <begin position="251"/>
        <end position="269"/>
    </location>
</feature>
<keyword evidence="5" id="KW-1185">Reference proteome</keyword>
<gene>
    <name evidence="4" type="ORF">LTR36_000046</name>
</gene>
<dbReference type="SUPFAM" id="SSF58022">
    <property type="entry name" value="XRCC4, C-terminal oligomerization domain"/>
    <property type="match status" value="1"/>
</dbReference>
<protein>
    <recommendedName>
        <fullName evidence="3">XRCC4 coiled-coil domain-containing protein</fullName>
    </recommendedName>
</protein>
<feature type="compositionally biased region" description="Basic and acidic residues" evidence="2">
    <location>
        <begin position="273"/>
        <end position="284"/>
    </location>
</feature>
<feature type="coiled-coil region" evidence="1">
    <location>
        <begin position="144"/>
        <end position="185"/>
    </location>
</feature>
<feature type="compositionally biased region" description="Acidic residues" evidence="2">
    <location>
        <begin position="285"/>
        <end position="295"/>
    </location>
</feature>
<dbReference type="EMBL" id="JAVFHQ010000001">
    <property type="protein sequence ID" value="KAK4550467.1"/>
    <property type="molecule type" value="Genomic_DNA"/>
</dbReference>
<evidence type="ECO:0000256" key="2">
    <source>
        <dbReference type="SAM" id="MobiDB-lite"/>
    </source>
</evidence>